<dbReference type="InterPro" id="IPR036640">
    <property type="entry name" value="ABC1_TM_sf"/>
</dbReference>
<protein>
    <submittedName>
        <fullName evidence="6">Uncharacterized protein</fullName>
    </submittedName>
</protein>
<reference evidence="6" key="1">
    <citation type="submission" date="2020-02" db="EMBL/GenBank/DDBJ databases">
        <title>Antibiotic resistance/susceptibility profiles of lactic acid-producing cocci isolated from the human vagina, and analysis of the genetic basis of atypical resistances.</title>
        <authorList>
            <person name="Sirichoat A."/>
            <person name="Florez A.B."/>
            <person name="Vazquez L."/>
            <person name="Buppasiri P."/>
            <person name="Panya M."/>
            <person name="Lulitanond V."/>
            <person name="Mayo B."/>
        </authorList>
    </citation>
    <scope>NUCLEOTIDE SEQUENCE</scope>
    <source>
        <strain evidence="6">VA08-2AN</strain>
    </source>
</reference>
<evidence type="ECO:0000256" key="5">
    <source>
        <dbReference type="SAM" id="Phobius"/>
    </source>
</evidence>
<sequence>MESKKSSSVLSQIRRFLIPEYFLFIVGLILSIIGALSTLALPLIMGSLADRDRMNFIDSIREIIY</sequence>
<dbReference type="RefSeq" id="WP_138261783.1">
    <property type="nucleotide sequence ID" value="NZ_JAAJBE010000009.1"/>
</dbReference>
<evidence type="ECO:0000256" key="4">
    <source>
        <dbReference type="ARBA" id="ARBA00023136"/>
    </source>
</evidence>
<dbReference type="GO" id="GO:0005886">
    <property type="term" value="C:plasma membrane"/>
    <property type="evidence" value="ECO:0007669"/>
    <property type="project" value="UniProtKB-SubCell"/>
</dbReference>
<feature type="transmembrane region" description="Helical" evidence="5">
    <location>
        <begin position="21"/>
        <end position="45"/>
    </location>
</feature>
<keyword evidence="2 5" id="KW-0812">Transmembrane</keyword>
<evidence type="ECO:0000256" key="2">
    <source>
        <dbReference type="ARBA" id="ARBA00022692"/>
    </source>
</evidence>
<comment type="caution">
    <text evidence="6">The sequence shown here is derived from an EMBL/GenBank/DDBJ whole genome shotgun (WGS) entry which is preliminary data.</text>
</comment>
<keyword evidence="3 5" id="KW-1133">Transmembrane helix</keyword>
<dbReference type="AlphaFoldDB" id="A0A6G4NBH1"/>
<comment type="subcellular location">
    <subcellularLocation>
        <location evidence="1">Cell membrane</location>
        <topology evidence="1">Multi-pass membrane protein</topology>
    </subcellularLocation>
</comment>
<proteinExistence type="predicted"/>
<keyword evidence="4 5" id="KW-0472">Membrane</keyword>
<evidence type="ECO:0000256" key="1">
    <source>
        <dbReference type="ARBA" id="ARBA00004651"/>
    </source>
</evidence>
<dbReference type="EMBL" id="JAAJBE010000009">
    <property type="protein sequence ID" value="NGG28004.1"/>
    <property type="molecule type" value="Genomic_DNA"/>
</dbReference>
<dbReference type="SUPFAM" id="SSF90123">
    <property type="entry name" value="ABC transporter transmembrane region"/>
    <property type="match status" value="1"/>
</dbReference>
<gene>
    <name evidence="6" type="ORF">G5S97_05545</name>
</gene>
<organism evidence="6">
    <name type="scientific">Streptococcus salivarius</name>
    <dbReference type="NCBI Taxonomy" id="1304"/>
    <lineage>
        <taxon>Bacteria</taxon>
        <taxon>Bacillati</taxon>
        <taxon>Bacillota</taxon>
        <taxon>Bacilli</taxon>
        <taxon>Lactobacillales</taxon>
        <taxon>Streptococcaceae</taxon>
        <taxon>Streptococcus</taxon>
    </lineage>
</organism>
<evidence type="ECO:0000256" key="3">
    <source>
        <dbReference type="ARBA" id="ARBA00022989"/>
    </source>
</evidence>
<accession>A0A6G4NBH1</accession>
<evidence type="ECO:0000313" key="6">
    <source>
        <dbReference type="EMBL" id="NGG28004.1"/>
    </source>
</evidence>
<name>A0A6G4NBH1_STRSL</name>
<dbReference type="GO" id="GO:0005524">
    <property type="term" value="F:ATP binding"/>
    <property type="evidence" value="ECO:0007669"/>
    <property type="project" value="InterPro"/>
</dbReference>